<dbReference type="AlphaFoldDB" id="A0A517QIQ4"/>
<dbReference type="Proteomes" id="UP000315724">
    <property type="component" value="Chromosome"/>
</dbReference>
<keyword evidence="3" id="KW-1185">Reference proteome</keyword>
<name>A0A517QIQ4_9PLAN</name>
<keyword evidence="1" id="KW-1133">Transmembrane helix</keyword>
<accession>A0A517QIQ4</accession>
<reference evidence="2 3" key="1">
    <citation type="submission" date="2019-02" db="EMBL/GenBank/DDBJ databases">
        <title>Deep-cultivation of Planctomycetes and their phenomic and genomic characterization uncovers novel biology.</title>
        <authorList>
            <person name="Wiegand S."/>
            <person name="Jogler M."/>
            <person name="Boedeker C."/>
            <person name="Pinto D."/>
            <person name="Vollmers J."/>
            <person name="Rivas-Marin E."/>
            <person name="Kohn T."/>
            <person name="Peeters S.H."/>
            <person name="Heuer A."/>
            <person name="Rast P."/>
            <person name="Oberbeckmann S."/>
            <person name="Bunk B."/>
            <person name="Jeske O."/>
            <person name="Meyerdierks A."/>
            <person name="Storesund J.E."/>
            <person name="Kallscheuer N."/>
            <person name="Luecker S."/>
            <person name="Lage O.M."/>
            <person name="Pohl T."/>
            <person name="Merkel B.J."/>
            <person name="Hornburger P."/>
            <person name="Mueller R.-W."/>
            <person name="Bruemmer F."/>
            <person name="Labrenz M."/>
            <person name="Spormann A.M."/>
            <person name="Op den Camp H."/>
            <person name="Overmann J."/>
            <person name="Amann R."/>
            <person name="Jetten M.S.M."/>
            <person name="Mascher T."/>
            <person name="Medema M.H."/>
            <person name="Devos D.P."/>
            <person name="Kaster A.-K."/>
            <person name="Ovreas L."/>
            <person name="Rohde M."/>
            <person name="Galperin M.Y."/>
            <person name="Jogler C."/>
        </authorList>
    </citation>
    <scope>NUCLEOTIDE SEQUENCE [LARGE SCALE GENOMIC DNA]</scope>
    <source>
        <strain evidence="2 3">Mal48</strain>
    </source>
</reference>
<evidence type="ECO:0000313" key="2">
    <source>
        <dbReference type="EMBL" id="QDT31465.1"/>
    </source>
</evidence>
<protein>
    <submittedName>
        <fullName evidence="2">Uncharacterized protein</fullName>
    </submittedName>
</protein>
<keyword evidence="1" id="KW-0812">Transmembrane</keyword>
<evidence type="ECO:0000313" key="3">
    <source>
        <dbReference type="Proteomes" id="UP000315724"/>
    </source>
</evidence>
<dbReference type="KEGG" id="tpol:Mal48_06980"/>
<sequence length="151" mass="16742">MDVHLFINLTPALATPITSLRSVLGRATRTETQLTALCGTLRLERSVRMGVANFVLALILPPLVMFYPFEAGRLLLLRTSEPSTIPNQQLSQLVQIAVQIFSPYASDKGTNSNNPSKPLWYPADRIADAACESTSCRYLSRELSFDSRPCR</sequence>
<feature type="transmembrane region" description="Helical" evidence="1">
    <location>
        <begin position="51"/>
        <end position="69"/>
    </location>
</feature>
<proteinExistence type="predicted"/>
<organism evidence="2 3">
    <name type="scientific">Thalassoglobus polymorphus</name>
    <dbReference type="NCBI Taxonomy" id="2527994"/>
    <lineage>
        <taxon>Bacteria</taxon>
        <taxon>Pseudomonadati</taxon>
        <taxon>Planctomycetota</taxon>
        <taxon>Planctomycetia</taxon>
        <taxon>Planctomycetales</taxon>
        <taxon>Planctomycetaceae</taxon>
        <taxon>Thalassoglobus</taxon>
    </lineage>
</organism>
<gene>
    <name evidence="2" type="ORF">Mal48_06980</name>
</gene>
<keyword evidence="1" id="KW-0472">Membrane</keyword>
<dbReference type="EMBL" id="CP036267">
    <property type="protein sequence ID" value="QDT31465.1"/>
    <property type="molecule type" value="Genomic_DNA"/>
</dbReference>
<evidence type="ECO:0000256" key="1">
    <source>
        <dbReference type="SAM" id="Phobius"/>
    </source>
</evidence>